<evidence type="ECO:0000313" key="2">
    <source>
        <dbReference type="Proteomes" id="UP000012073"/>
    </source>
</evidence>
<evidence type="ECO:0000313" key="1">
    <source>
        <dbReference type="EMBL" id="CDF36511.1"/>
    </source>
</evidence>
<dbReference type="Proteomes" id="UP000012073">
    <property type="component" value="Unassembled WGS sequence"/>
</dbReference>
<organism evidence="1 2">
    <name type="scientific">Chondrus crispus</name>
    <name type="common">Carrageen Irish moss</name>
    <name type="synonym">Polymorpha crispa</name>
    <dbReference type="NCBI Taxonomy" id="2769"/>
    <lineage>
        <taxon>Eukaryota</taxon>
        <taxon>Rhodophyta</taxon>
        <taxon>Florideophyceae</taxon>
        <taxon>Rhodymeniophycidae</taxon>
        <taxon>Gigartinales</taxon>
        <taxon>Gigartinaceae</taxon>
        <taxon>Chondrus</taxon>
    </lineage>
</organism>
<dbReference type="EMBL" id="HG001781">
    <property type="protein sequence ID" value="CDF36511.1"/>
    <property type="molecule type" value="Genomic_DNA"/>
</dbReference>
<keyword evidence="2" id="KW-1185">Reference proteome</keyword>
<dbReference type="KEGG" id="ccp:CHC_T00004756001"/>
<reference evidence="2" key="1">
    <citation type="journal article" date="2013" name="Proc. Natl. Acad. Sci. U.S.A.">
        <title>Genome structure and metabolic features in the red seaweed Chondrus crispus shed light on evolution of the Archaeplastida.</title>
        <authorList>
            <person name="Collen J."/>
            <person name="Porcel B."/>
            <person name="Carre W."/>
            <person name="Ball S.G."/>
            <person name="Chaparro C."/>
            <person name="Tonon T."/>
            <person name="Barbeyron T."/>
            <person name="Michel G."/>
            <person name="Noel B."/>
            <person name="Valentin K."/>
            <person name="Elias M."/>
            <person name="Artiguenave F."/>
            <person name="Arun A."/>
            <person name="Aury J.M."/>
            <person name="Barbosa-Neto J.F."/>
            <person name="Bothwell J.H."/>
            <person name="Bouget F.Y."/>
            <person name="Brillet L."/>
            <person name="Cabello-Hurtado F."/>
            <person name="Capella-Gutierrez S."/>
            <person name="Charrier B."/>
            <person name="Cladiere L."/>
            <person name="Cock J.M."/>
            <person name="Coelho S.M."/>
            <person name="Colleoni C."/>
            <person name="Czjzek M."/>
            <person name="Da Silva C."/>
            <person name="Delage L."/>
            <person name="Denoeud F."/>
            <person name="Deschamps P."/>
            <person name="Dittami S.M."/>
            <person name="Gabaldon T."/>
            <person name="Gachon C.M."/>
            <person name="Groisillier A."/>
            <person name="Herve C."/>
            <person name="Jabbari K."/>
            <person name="Katinka M."/>
            <person name="Kloareg B."/>
            <person name="Kowalczyk N."/>
            <person name="Labadie K."/>
            <person name="Leblanc C."/>
            <person name="Lopez P.J."/>
            <person name="McLachlan D.H."/>
            <person name="Meslet-Cladiere L."/>
            <person name="Moustafa A."/>
            <person name="Nehr Z."/>
            <person name="Nyvall Collen P."/>
            <person name="Panaud O."/>
            <person name="Partensky F."/>
            <person name="Poulain J."/>
            <person name="Rensing S.A."/>
            <person name="Rousvoal S."/>
            <person name="Samson G."/>
            <person name="Symeonidi A."/>
            <person name="Weissenbach J."/>
            <person name="Zambounis A."/>
            <person name="Wincker P."/>
            <person name="Boyen C."/>
        </authorList>
    </citation>
    <scope>NUCLEOTIDE SEQUENCE [LARGE SCALE GENOMIC DNA]</scope>
    <source>
        <strain evidence="2">cv. Stackhouse</strain>
    </source>
</reference>
<accession>R7QGE9</accession>
<dbReference type="AlphaFoldDB" id="R7QGE9"/>
<gene>
    <name evidence="1" type="ORF">CHC_T00004756001</name>
</gene>
<dbReference type="RefSeq" id="XP_005716330.1">
    <property type="nucleotide sequence ID" value="XM_005716273.1"/>
</dbReference>
<dbReference type="GeneID" id="17324045"/>
<sequence>MQAWAGVKCERLLDDCRIDKRWLDRLAWPQKT</sequence>
<name>R7QGE9_CHOCR</name>
<protein>
    <submittedName>
        <fullName evidence="1">Uncharacterized protein</fullName>
    </submittedName>
</protein>
<dbReference type="Gramene" id="CDF36511">
    <property type="protein sequence ID" value="CDF36511"/>
    <property type="gene ID" value="CHC_T00004756001"/>
</dbReference>
<proteinExistence type="predicted"/>